<evidence type="ECO:0000256" key="8">
    <source>
        <dbReference type="ARBA" id="ARBA00023098"/>
    </source>
</evidence>
<dbReference type="InterPro" id="IPR023213">
    <property type="entry name" value="CAT-like_dom_sf"/>
</dbReference>
<dbReference type="Gene3D" id="3.30.559.10">
    <property type="entry name" value="Chloramphenicol acetyltransferase-like domain"/>
    <property type="match status" value="1"/>
</dbReference>
<dbReference type="InterPro" id="IPR045034">
    <property type="entry name" value="O-acyltransferase_WSD1-like"/>
</dbReference>
<evidence type="ECO:0000256" key="3">
    <source>
        <dbReference type="ARBA" id="ARBA00009587"/>
    </source>
</evidence>
<feature type="domain" description="O-acyltransferase WSD1 C-terminal" evidence="12">
    <location>
        <begin position="303"/>
        <end position="436"/>
    </location>
</feature>
<comment type="pathway">
    <text evidence="1">Glycerolipid metabolism; triacylglycerol biosynthesis.</text>
</comment>
<comment type="similarity">
    <text evidence="3">Belongs to the long-chain O-acyltransferase family.</text>
</comment>
<feature type="domain" description="O-acyltransferase WSD1-like N-terminal" evidence="11">
    <location>
        <begin position="6"/>
        <end position="261"/>
    </location>
</feature>
<reference evidence="13 14" key="1">
    <citation type="submission" date="2023-08" db="EMBL/GenBank/DDBJ databases">
        <title>Phytohabitans sansha sp. nov., isolated from marine sediment.</title>
        <authorList>
            <person name="Zhao Y."/>
            <person name="Yi K."/>
        </authorList>
    </citation>
    <scope>NUCLEOTIDE SEQUENCE [LARGE SCALE GENOMIC DNA]</scope>
    <source>
        <strain evidence="13 14">ZYX-F-186</strain>
    </source>
</reference>
<keyword evidence="14" id="KW-1185">Reference proteome</keyword>
<dbReference type="EMBL" id="JAVHUY010000056">
    <property type="protein sequence ID" value="MDQ7910404.1"/>
    <property type="molecule type" value="Genomic_DNA"/>
</dbReference>
<dbReference type="InterPro" id="IPR004255">
    <property type="entry name" value="O-acyltransferase_WSD1_N"/>
</dbReference>
<evidence type="ECO:0000256" key="10">
    <source>
        <dbReference type="ARBA" id="ARBA00048109"/>
    </source>
</evidence>
<keyword evidence="5" id="KW-0444">Lipid biosynthesis</keyword>
<accession>A0ABU0ZVQ3</accession>
<evidence type="ECO:0000256" key="1">
    <source>
        <dbReference type="ARBA" id="ARBA00004771"/>
    </source>
</evidence>
<evidence type="ECO:0000256" key="5">
    <source>
        <dbReference type="ARBA" id="ARBA00022516"/>
    </source>
</evidence>
<evidence type="ECO:0000256" key="6">
    <source>
        <dbReference type="ARBA" id="ARBA00022679"/>
    </source>
</evidence>
<keyword evidence="9" id="KW-0012">Acyltransferase</keyword>
<dbReference type="Proteomes" id="UP001230908">
    <property type="component" value="Unassembled WGS sequence"/>
</dbReference>
<keyword evidence="6" id="KW-0808">Transferase</keyword>
<organism evidence="13 14">
    <name type="scientific">Phytohabitans maris</name>
    <dbReference type="NCBI Taxonomy" id="3071409"/>
    <lineage>
        <taxon>Bacteria</taxon>
        <taxon>Bacillati</taxon>
        <taxon>Actinomycetota</taxon>
        <taxon>Actinomycetes</taxon>
        <taxon>Micromonosporales</taxon>
        <taxon>Micromonosporaceae</taxon>
    </lineage>
</organism>
<evidence type="ECO:0000313" key="13">
    <source>
        <dbReference type="EMBL" id="MDQ7910404.1"/>
    </source>
</evidence>
<evidence type="ECO:0000256" key="4">
    <source>
        <dbReference type="ARBA" id="ARBA00013244"/>
    </source>
</evidence>
<dbReference type="EC" id="2.3.1.20" evidence="4"/>
<name>A0ABU0ZVQ3_9ACTN</name>
<evidence type="ECO:0000313" key="14">
    <source>
        <dbReference type="Proteomes" id="UP001230908"/>
    </source>
</evidence>
<evidence type="ECO:0000256" key="7">
    <source>
        <dbReference type="ARBA" id="ARBA00022798"/>
    </source>
</evidence>
<proteinExistence type="inferred from homology"/>
<dbReference type="RefSeq" id="WP_308717652.1">
    <property type="nucleotide sequence ID" value="NZ_JAVHUY010000056.1"/>
</dbReference>
<comment type="catalytic activity">
    <reaction evidence="10">
        <text>an acyl-CoA + a 1,2-diacyl-sn-glycerol = a triacyl-sn-glycerol + CoA</text>
        <dbReference type="Rhea" id="RHEA:10868"/>
        <dbReference type="ChEBI" id="CHEBI:17815"/>
        <dbReference type="ChEBI" id="CHEBI:57287"/>
        <dbReference type="ChEBI" id="CHEBI:58342"/>
        <dbReference type="ChEBI" id="CHEBI:64615"/>
        <dbReference type="EC" id="2.3.1.20"/>
    </reaction>
</comment>
<evidence type="ECO:0000256" key="2">
    <source>
        <dbReference type="ARBA" id="ARBA00005189"/>
    </source>
</evidence>
<keyword evidence="8" id="KW-0443">Lipid metabolism</keyword>
<dbReference type="Pfam" id="PF06974">
    <property type="entry name" value="WS_DGAT_C"/>
    <property type="match status" value="1"/>
</dbReference>
<dbReference type="SUPFAM" id="SSF52777">
    <property type="entry name" value="CoA-dependent acyltransferases"/>
    <property type="match status" value="1"/>
</dbReference>
<evidence type="ECO:0000259" key="12">
    <source>
        <dbReference type="Pfam" id="PF06974"/>
    </source>
</evidence>
<sequence length="452" mass="47405">MSPTRLSAVDMINLAVETPSTPMAIGAVLLLDGDALPDAGGPRTLSAIRRAVESRLVAAPPLRQVIRPAGPLAGRPVWVDDPAFDLDRHVLRALAPPPGDEAALLRLAARLMRGVLDRRYPLWRIWVVTGLAGGQVAVVVKLHHVLADGLAAIQLVLSTVGAVPADGPGADRQWLPAPAPTWGELVADRARGCLAALRRRPRRPSPARRDGLRTFAALRHAARLSLNAPVGPRRRLAVLRIDLAEAKRVAHRHGGKVNDVVLSLATGGVRSLLHARGEPVKGLSLHTTVAMSLRTPGQEAEGGNRAGGVVVRLPAGEADPRVRLTLVAAESARAKRGQPPTAGNALLVWLARLGLAGYLSRHQHMVHFVESNIAGPPAPVQALGAPVLDVVPIGNLAGNLGVSFLALSYAGRLVITVQADADRFPDLPVLVAGIRREWAVLNAGSPGSAAAA</sequence>
<dbReference type="PANTHER" id="PTHR31650">
    <property type="entry name" value="O-ACYLTRANSFERASE (WSD1-LIKE) FAMILY PROTEIN"/>
    <property type="match status" value="1"/>
</dbReference>
<keyword evidence="7" id="KW-0319">Glycerol metabolism</keyword>
<evidence type="ECO:0000259" key="11">
    <source>
        <dbReference type="Pfam" id="PF03007"/>
    </source>
</evidence>
<protein>
    <recommendedName>
        <fullName evidence="4">diacylglycerol O-acyltransferase</fullName>
        <ecNumber evidence="4">2.3.1.20</ecNumber>
    </recommendedName>
</protein>
<comment type="caution">
    <text evidence="13">The sequence shown here is derived from an EMBL/GenBank/DDBJ whole genome shotgun (WGS) entry which is preliminary data.</text>
</comment>
<gene>
    <name evidence="13" type="ORF">RB614_38510</name>
</gene>
<evidence type="ECO:0000256" key="9">
    <source>
        <dbReference type="ARBA" id="ARBA00023315"/>
    </source>
</evidence>
<dbReference type="InterPro" id="IPR009721">
    <property type="entry name" value="O-acyltransferase_WSD1_C"/>
</dbReference>
<dbReference type="PANTHER" id="PTHR31650:SF1">
    <property type="entry name" value="WAX ESTER SYNTHASE_DIACYLGLYCEROL ACYLTRANSFERASE 4-RELATED"/>
    <property type="match status" value="1"/>
</dbReference>
<comment type="pathway">
    <text evidence="2">Lipid metabolism.</text>
</comment>
<dbReference type="Pfam" id="PF03007">
    <property type="entry name" value="WS_DGAT_cat"/>
    <property type="match status" value="1"/>
</dbReference>